<dbReference type="EMBL" id="JAHQIW010006916">
    <property type="protein sequence ID" value="KAJ1371127.1"/>
    <property type="molecule type" value="Genomic_DNA"/>
</dbReference>
<evidence type="ECO:0000256" key="2">
    <source>
        <dbReference type="ARBA" id="ARBA00031924"/>
    </source>
</evidence>
<evidence type="ECO:0000256" key="3">
    <source>
        <dbReference type="ARBA" id="ARBA00039150"/>
    </source>
</evidence>
<evidence type="ECO:0000256" key="4">
    <source>
        <dbReference type="ARBA" id="ARBA00049527"/>
    </source>
</evidence>
<evidence type="ECO:0000313" key="6">
    <source>
        <dbReference type="Proteomes" id="UP001196413"/>
    </source>
</evidence>
<dbReference type="GO" id="GO:0004771">
    <property type="term" value="F:sterol ester esterase activity"/>
    <property type="evidence" value="ECO:0007669"/>
    <property type="project" value="UniProtKB-EC"/>
</dbReference>
<gene>
    <name evidence="5" type="ORF">KIN20_033013</name>
</gene>
<comment type="caution">
    <text evidence="5">The sequence shown here is derived from an EMBL/GenBank/DDBJ whole genome shotgun (WGS) entry which is preliminary data.</text>
</comment>
<keyword evidence="6" id="KW-1185">Reference proteome</keyword>
<dbReference type="Pfam" id="PF10230">
    <property type="entry name" value="LIDHydrolase"/>
    <property type="match status" value="1"/>
</dbReference>
<sequence>MTVDERPNDVRRTKNLKYLFKLDDQVQHMLDFVREQLPMAQKIYILGQSIGAYMMLRILPNCYCDALRSLRDSGTSQVKIACDSTGYCTMERLPRGHVIMDKDGYEQAL</sequence>
<dbReference type="GO" id="GO:0005811">
    <property type="term" value="C:lipid droplet"/>
    <property type="evidence" value="ECO:0007669"/>
    <property type="project" value="InterPro"/>
</dbReference>
<name>A0AAD5R7L1_PARTN</name>
<evidence type="ECO:0000313" key="5">
    <source>
        <dbReference type="EMBL" id="KAJ1371127.1"/>
    </source>
</evidence>
<protein>
    <recommendedName>
        <fullName evidence="1">Lipid droplet-associated hydrolase</fullName>
        <ecNumber evidence="3">3.1.1.13</ecNumber>
    </recommendedName>
    <alternativeName>
        <fullName evidence="2">Lipid droplet-associated serine hydrolase</fullName>
    </alternativeName>
</protein>
<evidence type="ECO:0000256" key="1">
    <source>
        <dbReference type="ARBA" id="ARBA00019242"/>
    </source>
</evidence>
<organism evidence="5 6">
    <name type="scientific">Parelaphostrongylus tenuis</name>
    <name type="common">Meningeal worm</name>
    <dbReference type="NCBI Taxonomy" id="148309"/>
    <lineage>
        <taxon>Eukaryota</taxon>
        <taxon>Metazoa</taxon>
        <taxon>Ecdysozoa</taxon>
        <taxon>Nematoda</taxon>
        <taxon>Chromadorea</taxon>
        <taxon>Rhabditida</taxon>
        <taxon>Rhabditina</taxon>
        <taxon>Rhabditomorpha</taxon>
        <taxon>Strongyloidea</taxon>
        <taxon>Metastrongylidae</taxon>
        <taxon>Parelaphostrongylus</taxon>
    </lineage>
</organism>
<dbReference type="InterPro" id="IPR019363">
    <property type="entry name" value="LDAH"/>
</dbReference>
<dbReference type="SUPFAM" id="SSF53474">
    <property type="entry name" value="alpha/beta-Hydrolases"/>
    <property type="match status" value="1"/>
</dbReference>
<dbReference type="AlphaFoldDB" id="A0AAD5R7L1"/>
<comment type="catalytic activity">
    <reaction evidence="4">
        <text>a cholesterol ester + H2O = cholesterol + a fatty acid + H(+)</text>
        <dbReference type="Rhea" id="RHEA:36403"/>
        <dbReference type="ChEBI" id="CHEBI:15377"/>
        <dbReference type="ChEBI" id="CHEBI:15378"/>
        <dbReference type="ChEBI" id="CHEBI:16113"/>
        <dbReference type="ChEBI" id="CHEBI:17002"/>
        <dbReference type="ChEBI" id="CHEBI:28868"/>
        <dbReference type="EC" id="3.1.1.13"/>
    </reaction>
    <physiologicalReaction direction="left-to-right" evidence="4">
        <dbReference type="Rhea" id="RHEA:36404"/>
    </physiologicalReaction>
</comment>
<accession>A0AAD5R7L1</accession>
<reference evidence="5" key="1">
    <citation type="submission" date="2021-06" db="EMBL/GenBank/DDBJ databases">
        <title>Parelaphostrongylus tenuis whole genome reference sequence.</title>
        <authorList>
            <person name="Garwood T.J."/>
            <person name="Larsen P.A."/>
            <person name="Fountain-Jones N.M."/>
            <person name="Garbe J.R."/>
            <person name="Macchietto M.G."/>
            <person name="Kania S.A."/>
            <person name="Gerhold R.W."/>
            <person name="Richards J.E."/>
            <person name="Wolf T.M."/>
        </authorList>
    </citation>
    <scope>NUCLEOTIDE SEQUENCE</scope>
    <source>
        <strain evidence="5">MNPRO001-30</strain>
        <tissue evidence="5">Meninges</tissue>
    </source>
</reference>
<proteinExistence type="predicted"/>
<dbReference type="EC" id="3.1.1.13" evidence="3"/>
<dbReference type="InterPro" id="IPR029058">
    <property type="entry name" value="AB_hydrolase_fold"/>
</dbReference>
<dbReference type="Proteomes" id="UP001196413">
    <property type="component" value="Unassembled WGS sequence"/>
</dbReference>
<dbReference type="GO" id="GO:0019915">
    <property type="term" value="P:lipid storage"/>
    <property type="evidence" value="ECO:0007669"/>
    <property type="project" value="InterPro"/>
</dbReference>